<keyword evidence="3" id="KW-0378">Hydrolase</keyword>
<dbReference type="PANTHER" id="PTHR43343:SF3">
    <property type="entry name" value="PROTEASE DO-LIKE 8, CHLOROPLASTIC"/>
    <property type="match status" value="1"/>
</dbReference>
<protein>
    <submittedName>
        <fullName evidence="4">Trypsin-like peptidase domain-containing protein</fullName>
    </submittedName>
</protein>
<keyword evidence="5" id="KW-1185">Reference proteome</keyword>
<evidence type="ECO:0000256" key="1">
    <source>
        <dbReference type="ARBA" id="ARBA00010541"/>
    </source>
</evidence>
<name>A0A926JPL5_9FLAO</name>
<dbReference type="InterPro" id="IPR001940">
    <property type="entry name" value="Peptidase_S1C"/>
</dbReference>
<keyword evidence="2" id="KW-0645">Protease</keyword>
<dbReference type="AlphaFoldDB" id="A0A926JPL5"/>
<dbReference type="Proteomes" id="UP000653730">
    <property type="component" value="Unassembled WGS sequence"/>
</dbReference>
<gene>
    <name evidence="4" type="ORF">IBL28_03335</name>
</gene>
<sequence>MGNVSESIFKINTAAGSGSGFYVKEHDVIITNYHVVDGNREVSVENTRKERYLANVVMVNPVTDLAFLKCWDSLNAAGVRINEEIVPYGRDQIFVHGFPFGMPYTVTQGIISAPDQLMDGRHYLQTDAAVNPGNSGGPMLNHSDELVAVTTSKFNNADNVGFGIPLKTVMEELDTWSSITDYTSYSLKCDSCGALISEKVEYCNSCGSNVDTRVFAFETQQLSKIAVFVEEALAEAGTNPVLARNGANLWEFHHGSSLIRIFLFKNNYLYVTSPLNELPKGNLEPLLEYLLKDNVNPYKLGIFKDTIYVSYRVAVTDAFSSKADDIKKNIVGLLQKADELDDFFVDNYNCKMTSFSKIVENQL</sequence>
<dbReference type="PRINTS" id="PR00834">
    <property type="entry name" value="PROTEASES2C"/>
</dbReference>
<dbReference type="PANTHER" id="PTHR43343">
    <property type="entry name" value="PEPTIDASE S12"/>
    <property type="match status" value="1"/>
</dbReference>
<evidence type="ECO:0000256" key="2">
    <source>
        <dbReference type="ARBA" id="ARBA00022670"/>
    </source>
</evidence>
<accession>A0A926JPL5</accession>
<comment type="similarity">
    <text evidence="1">Belongs to the peptidase S1C family.</text>
</comment>
<dbReference type="Gene3D" id="2.40.10.10">
    <property type="entry name" value="Trypsin-like serine proteases"/>
    <property type="match status" value="2"/>
</dbReference>
<proteinExistence type="inferred from homology"/>
<dbReference type="GO" id="GO:0006508">
    <property type="term" value="P:proteolysis"/>
    <property type="evidence" value="ECO:0007669"/>
    <property type="project" value="UniProtKB-KW"/>
</dbReference>
<dbReference type="InterPro" id="IPR051201">
    <property type="entry name" value="Chloro_Bact_Ser_Proteases"/>
</dbReference>
<dbReference type="Pfam" id="PF13365">
    <property type="entry name" value="Trypsin_2"/>
    <property type="match status" value="1"/>
</dbReference>
<dbReference type="SUPFAM" id="SSF50494">
    <property type="entry name" value="Trypsin-like serine proteases"/>
    <property type="match status" value="1"/>
</dbReference>
<dbReference type="Gene3D" id="3.30.1460.10">
    <property type="match status" value="1"/>
</dbReference>
<dbReference type="SUPFAM" id="SSF69635">
    <property type="entry name" value="Type III secretory system chaperone-like"/>
    <property type="match status" value="1"/>
</dbReference>
<evidence type="ECO:0000313" key="4">
    <source>
        <dbReference type="EMBL" id="MBC9794988.1"/>
    </source>
</evidence>
<reference evidence="4 5" key="1">
    <citation type="submission" date="2020-09" db="EMBL/GenBank/DDBJ databases">
        <title>Sinomicrobium weinanense sp. nov., a halophilic bacteria isolated from saline-alkali soil.</title>
        <authorList>
            <person name="Wu P."/>
            <person name="Ren H."/>
            <person name="Mei Y."/>
            <person name="Liang Y."/>
            <person name="Chen Z."/>
        </authorList>
    </citation>
    <scope>NUCLEOTIDE SEQUENCE [LARGE SCALE GENOMIC DNA]</scope>
    <source>
        <strain evidence="4 5">FJxs</strain>
    </source>
</reference>
<dbReference type="GO" id="GO:0004252">
    <property type="term" value="F:serine-type endopeptidase activity"/>
    <property type="evidence" value="ECO:0007669"/>
    <property type="project" value="InterPro"/>
</dbReference>
<dbReference type="InterPro" id="IPR043504">
    <property type="entry name" value="Peptidase_S1_PA_chymotrypsin"/>
</dbReference>
<dbReference type="EMBL" id="JACVDC010000005">
    <property type="protein sequence ID" value="MBC9794988.1"/>
    <property type="molecule type" value="Genomic_DNA"/>
</dbReference>
<evidence type="ECO:0000313" key="5">
    <source>
        <dbReference type="Proteomes" id="UP000653730"/>
    </source>
</evidence>
<organism evidence="4 5">
    <name type="scientific">Sinomicrobium weinanense</name>
    <dbReference type="NCBI Taxonomy" id="2842200"/>
    <lineage>
        <taxon>Bacteria</taxon>
        <taxon>Pseudomonadati</taxon>
        <taxon>Bacteroidota</taxon>
        <taxon>Flavobacteriia</taxon>
        <taxon>Flavobacteriales</taxon>
        <taxon>Flavobacteriaceae</taxon>
        <taxon>Sinomicrobium</taxon>
    </lineage>
</organism>
<dbReference type="InterPro" id="IPR009003">
    <property type="entry name" value="Peptidase_S1_PA"/>
</dbReference>
<evidence type="ECO:0000256" key="3">
    <source>
        <dbReference type="ARBA" id="ARBA00022801"/>
    </source>
</evidence>
<dbReference type="RefSeq" id="WP_187964141.1">
    <property type="nucleotide sequence ID" value="NZ_JACVDC010000005.1"/>
</dbReference>
<comment type="caution">
    <text evidence="4">The sequence shown here is derived from an EMBL/GenBank/DDBJ whole genome shotgun (WGS) entry which is preliminary data.</text>
</comment>